<evidence type="ECO:0000256" key="3">
    <source>
        <dbReference type="ARBA" id="ARBA00022723"/>
    </source>
</evidence>
<dbReference type="PANTHER" id="PTHR18952:SF265">
    <property type="entry name" value="CARBONIC ANHYDRASE"/>
    <property type="match status" value="1"/>
</dbReference>
<proteinExistence type="inferred from homology"/>
<dbReference type="InterPro" id="IPR041891">
    <property type="entry name" value="Alpha_CA_prokaryot-like"/>
</dbReference>
<comment type="catalytic activity">
    <reaction evidence="6">
        <text>hydrogencarbonate + H(+) = CO2 + H2O</text>
        <dbReference type="Rhea" id="RHEA:10748"/>
        <dbReference type="ChEBI" id="CHEBI:15377"/>
        <dbReference type="ChEBI" id="CHEBI:15378"/>
        <dbReference type="ChEBI" id="CHEBI:16526"/>
        <dbReference type="ChEBI" id="CHEBI:17544"/>
        <dbReference type="EC" id="4.2.1.1"/>
    </reaction>
</comment>
<comment type="similarity">
    <text evidence="1">Belongs to the alpha-carbonic anhydrase family.</text>
</comment>
<gene>
    <name evidence="8" type="ORF">SGQ83_21240</name>
</gene>
<organism evidence="8 9">
    <name type="scientific">Flavobacterium cupriresistens</name>
    <dbReference type="NCBI Taxonomy" id="2893885"/>
    <lineage>
        <taxon>Bacteria</taxon>
        <taxon>Pseudomonadati</taxon>
        <taxon>Bacteroidota</taxon>
        <taxon>Flavobacteriia</taxon>
        <taxon>Flavobacteriales</taxon>
        <taxon>Flavobacteriaceae</taxon>
        <taxon>Flavobacterium</taxon>
    </lineage>
</organism>
<evidence type="ECO:0000313" key="8">
    <source>
        <dbReference type="EMBL" id="MDX6191892.1"/>
    </source>
</evidence>
<evidence type="ECO:0000256" key="1">
    <source>
        <dbReference type="ARBA" id="ARBA00010718"/>
    </source>
</evidence>
<keyword evidence="5" id="KW-0456">Lyase</keyword>
<dbReference type="SMART" id="SM01057">
    <property type="entry name" value="Carb_anhydrase"/>
    <property type="match status" value="1"/>
</dbReference>
<evidence type="ECO:0000256" key="6">
    <source>
        <dbReference type="ARBA" id="ARBA00048348"/>
    </source>
</evidence>
<comment type="caution">
    <text evidence="8">The sequence shown here is derived from an EMBL/GenBank/DDBJ whole genome shotgun (WGS) entry which is preliminary data.</text>
</comment>
<feature type="domain" description="Alpha-carbonic anhydrase" evidence="7">
    <location>
        <begin position="25"/>
        <end position="256"/>
    </location>
</feature>
<dbReference type="InterPro" id="IPR023561">
    <property type="entry name" value="Carbonic_anhydrase_a-class"/>
</dbReference>
<protein>
    <recommendedName>
        <fullName evidence="2">carbonic anhydrase</fullName>
        <ecNumber evidence="2">4.2.1.1</ecNumber>
    </recommendedName>
</protein>
<evidence type="ECO:0000313" key="9">
    <source>
        <dbReference type="Proteomes" id="UP001273350"/>
    </source>
</evidence>
<dbReference type="Gene3D" id="3.10.200.10">
    <property type="entry name" value="Alpha carbonic anhydrase"/>
    <property type="match status" value="1"/>
</dbReference>
<dbReference type="PROSITE" id="PS51257">
    <property type="entry name" value="PROKAR_LIPOPROTEIN"/>
    <property type="match status" value="1"/>
</dbReference>
<accession>A0ABU4RH37</accession>
<dbReference type="Proteomes" id="UP001273350">
    <property type="component" value="Unassembled WGS sequence"/>
</dbReference>
<keyword evidence="9" id="KW-1185">Reference proteome</keyword>
<name>A0ABU4RH37_9FLAO</name>
<dbReference type="EMBL" id="JAWXVI010000013">
    <property type="protein sequence ID" value="MDX6191892.1"/>
    <property type="molecule type" value="Genomic_DNA"/>
</dbReference>
<keyword evidence="3" id="KW-0479">Metal-binding</keyword>
<dbReference type="PANTHER" id="PTHR18952">
    <property type="entry name" value="CARBONIC ANHYDRASE"/>
    <property type="match status" value="1"/>
</dbReference>
<reference evidence="8 9" key="1">
    <citation type="submission" date="2023-11" db="EMBL/GenBank/DDBJ databases">
        <title>Unpublished Manusciprt.</title>
        <authorList>
            <person name="Saticioglu I.B."/>
            <person name="Ay H."/>
            <person name="Ajmi N."/>
            <person name="Altun S."/>
            <person name="Duman M."/>
        </authorList>
    </citation>
    <scope>NUCLEOTIDE SEQUENCE [LARGE SCALE GENOMIC DNA]</scope>
    <source>
        <strain evidence="8 9">Fl-318</strain>
    </source>
</reference>
<evidence type="ECO:0000256" key="2">
    <source>
        <dbReference type="ARBA" id="ARBA00012925"/>
    </source>
</evidence>
<dbReference type="EC" id="4.2.1.1" evidence="2"/>
<dbReference type="RefSeq" id="WP_230002397.1">
    <property type="nucleotide sequence ID" value="NZ_CP087134.1"/>
</dbReference>
<dbReference type="InterPro" id="IPR036398">
    <property type="entry name" value="CA_dom_sf"/>
</dbReference>
<keyword evidence="4" id="KW-0862">Zinc</keyword>
<evidence type="ECO:0000256" key="4">
    <source>
        <dbReference type="ARBA" id="ARBA00022833"/>
    </source>
</evidence>
<dbReference type="PROSITE" id="PS51144">
    <property type="entry name" value="ALPHA_CA_2"/>
    <property type="match status" value="1"/>
</dbReference>
<dbReference type="SUPFAM" id="SSF51069">
    <property type="entry name" value="Carbonic anhydrase"/>
    <property type="match status" value="1"/>
</dbReference>
<sequence length="257" mass="29053">MKKIALLLLVTITFVSCSKSDDHLENFVKEFPESLVNQDKPLGTANIDGQTPININASFTEKISTLDPVIHYGAITLSNIENTEDNLKVNLSQADKTDNFITIKGNKYELQQFHFHYHSEHSINGEYGVMEIHFVHKSSKGAYAVLGVLVKNGKANTSLQTLFDGSPKLKGTNALSNLLNLNTLLPVDTNKYYAYSGSLTTPHLDFTLNEGPLTWFVFKNQIEMTNDQFKNYQGNYSKENFRVIQPLNNRKIFENIR</sequence>
<dbReference type="Pfam" id="PF00194">
    <property type="entry name" value="Carb_anhydrase"/>
    <property type="match status" value="1"/>
</dbReference>
<evidence type="ECO:0000256" key="5">
    <source>
        <dbReference type="ARBA" id="ARBA00023239"/>
    </source>
</evidence>
<evidence type="ECO:0000259" key="7">
    <source>
        <dbReference type="PROSITE" id="PS51144"/>
    </source>
</evidence>
<dbReference type="InterPro" id="IPR001148">
    <property type="entry name" value="CA_dom"/>
</dbReference>
<dbReference type="CDD" id="cd03124">
    <property type="entry name" value="alpha_CA_prokaryotic_like"/>
    <property type="match status" value="1"/>
</dbReference>